<dbReference type="PANTHER" id="PTHR43298:SF2">
    <property type="entry name" value="FMN_FAD EXPORTER YEEO-RELATED"/>
    <property type="match status" value="1"/>
</dbReference>
<feature type="transmembrane region" description="Helical" evidence="7">
    <location>
        <begin position="107"/>
        <end position="126"/>
    </location>
</feature>
<dbReference type="GO" id="GO:0042910">
    <property type="term" value="F:xenobiotic transmembrane transporter activity"/>
    <property type="evidence" value="ECO:0007669"/>
    <property type="project" value="InterPro"/>
</dbReference>
<evidence type="ECO:0000256" key="5">
    <source>
        <dbReference type="ARBA" id="ARBA00022989"/>
    </source>
</evidence>
<evidence type="ECO:0000313" key="8">
    <source>
        <dbReference type="EMBL" id="TCL07007.1"/>
    </source>
</evidence>
<reference evidence="8 9" key="1">
    <citation type="submission" date="2019-02" db="EMBL/GenBank/DDBJ databases">
        <title>Investigation of anaerobic lignin degradation for improved lignocellulosic biofuels.</title>
        <authorList>
            <person name="Deangelis K."/>
        </authorList>
    </citation>
    <scope>NUCLEOTIDE SEQUENCE [LARGE SCALE GENOMIC DNA]</scope>
    <source>
        <strain evidence="8 9">159R</strain>
    </source>
</reference>
<accession>A0A4R1NIS1</accession>
<feature type="transmembrane region" description="Helical" evidence="7">
    <location>
        <begin position="402"/>
        <end position="420"/>
    </location>
</feature>
<feature type="transmembrane region" description="Helical" evidence="7">
    <location>
        <begin position="175"/>
        <end position="196"/>
    </location>
</feature>
<dbReference type="Pfam" id="PF01554">
    <property type="entry name" value="MatE"/>
    <property type="match status" value="2"/>
</dbReference>
<feature type="transmembrane region" description="Helical" evidence="7">
    <location>
        <begin position="151"/>
        <end position="168"/>
    </location>
</feature>
<keyword evidence="9" id="KW-1185">Reference proteome</keyword>
<evidence type="ECO:0000313" key="9">
    <source>
        <dbReference type="Proteomes" id="UP000294555"/>
    </source>
</evidence>
<dbReference type="InterPro" id="IPR050222">
    <property type="entry name" value="MATE_MdtK"/>
</dbReference>
<evidence type="ECO:0000256" key="6">
    <source>
        <dbReference type="ARBA" id="ARBA00023136"/>
    </source>
</evidence>
<dbReference type="GO" id="GO:0015297">
    <property type="term" value="F:antiporter activity"/>
    <property type="evidence" value="ECO:0007669"/>
    <property type="project" value="InterPro"/>
</dbReference>
<dbReference type="InterPro" id="IPR044644">
    <property type="entry name" value="DinF-like"/>
</dbReference>
<feature type="transmembrane region" description="Helical" evidence="7">
    <location>
        <begin position="294"/>
        <end position="316"/>
    </location>
</feature>
<keyword evidence="3" id="KW-0813">Transport</keyword>
<dbReference type="GO" id="GO:0005886">
    <property type="term" value="C:plasma membrane"/>
    <property type="evidence" value="ECO:0007669"/>
    <property type="project" value="TreeGrafter"/>
</dbReference>
<dbReference type="InterPro" id="IPR002528">
    <property type="entry name" value="MATE_fam"/>
</dbReference>
<feature type="transmembrane region" description="Helical" evidence="7">
    <location>
        <begin position="426"/>
        <end position="444"/>
    </location>
</feature>
<sequence length="462" mass="48573">MMVKTVARINDNGGIAGATPGWHRRIVALAVPIMLANLSVPLLSAVDTAVAGHLPDQAALGGVALGGLVFNAMIWGLSFLRMATTGLVGQSVGAGDDTEARIVQVRALLLAVLLGLVILAVQRPLLTGALHLLGGGAEVQRAARIYCDARIWSAPAALGNTVVLGYLIGRQRARLGFVLQLVLNFLNMGFAIGLVYGAHLSVGGIGAATALADGIGLVLGLLVLKRLSPRGLPRLVQAALWAREPLLRLFGINRDIFLRTICIIGVTALFARLGAGLGDKVLAGNAVLLNFQTFTAFGLDGFAYAAEALVGLAVGARDRASLRAASRISLLWAAIGALGFSLAYVAVGPMMIDGLTNQEPVRAVAKAYLPWVIALPVASVWGFQFDGIFIGATRARELRNSMILSLAVFLAAAWLLIPIAQNNGLWGAFLLFMVARGICLAWLYPRIGADWDDRAPPPLHVD</sequence>
<dbReference type="PANTHER" id="PTHR43298">
    <property type="entry name" value="MULTIDRUG RESISTANCE PROTEIN NORM-RELATED"/>
    <property type="match status" value="1"/>
</dbReference>
<dbReference type="CDD" id="cd13136">
    <property type="entry name" value="MATE_DinF_like"/>
    <property type="match status" value="1"/>
</dbReference>
<feature type="transmembrane region" description="Helical" evidence="7">
    <location>
        <begin position="328"/>
        <end position="347"/>
    </location>
</feature>
<name>A0A4R1NIS1_9GAMM</name>
<dbReference type="EMBL" id="SJOI01000001">
    <property type="protein sequence ID" value="TCL07007.1"/>
    <property type="molecule type" value="Genomic_DNA"/>
</dbReference>
<keyword evidence="5 7" id="KW-1133">Transmembrane helix</keyword>
<comment type="caution">
    <text evidence="8">The sequence shown here is derived from an EMBL/GenBank/DDBJ whole genome shotgun (WGS) entry which is preliminary data.</text>
</comment>
<dbReference type="RefSeq" id="WP_207918019.1">
    <property type="nucleotide sequence ID" value="NZ_SJOI01000001.1"/>
</dbReference>
<feature type="transmembrane region" description="Helical" evidence="7">
    <location>
        <begin position="58"/>
        <end position="80"/>
    </location>
</feature>
<feature type="transmembrane region" description="Helical" evidence="7">
    <location>
        <begin position="256"/>
        <end position="274"/>
    </location>
</feature>
<protein>
    <submittedName>
        <fullName evidence="8">MATE family multidrug resistance protein</fullName>
    </submittedName>
</protein>
<evidence type="ECO:0000256" key="7">
    <source>
        <dbReference type="SAM" id="Phobius"/>
    </source>
</evidence>
<feature type="transmembrane region" description="Helical" evidence="7">
    <location>
        <begin position="26"/>
        <end position="46"/>
    </location>
</feature>
<evidence type="ECO:0000256" key="2">
    <source>
        <dbReference type="ARBA" id="ARBA00010199"/>
    </source>
</evidence>
<gene>
    <name evidence="8" type="ORF">EZJ58_5310</name>
</gene>
<feature type="transmembrane region" description="Helical" evidence="7">
    <location>
        <begin position="202"/>
        <end position="224"/>
    </location>
</feature>
<keyword evidence="4 7" id="KW-0812">Transmembrane</keyword>
<feature type="transmembrane region" description="Helical" evidence="7">
    <location>
        <begin position="367"/>
        <end position="390"/>
    </location>
</feature>
<organism evidence="8 9">
    <name type="scientific">Sodalis ligni</name>
    <dbReference type="NCBI Taxonomy" id="2697027"/>
    <lineage>
        <taxon>Bacteria</taxon>
        <taxon>Pseudomonadati</taxon>
        <taxon>Pseudomonadota</taxon>
        <taxon>Gammaproteobacteria</taxon>
        <taxon>Enterobacterales</taxon>
        <taxon>Bruguierivoracaceae</taxon>
        <taxon>Sodalis</taxon>
    </lineage>
</organism>
<dbReference type="AlphaFoldDB" id="A0A4R1NIS1"/>
<dbReference type="Proteomes" id="UP000294555">
    <property type="component" value="Unassembled WGS sequence"/>
</dbReference>
<dbReference type="NCBIfam" id="TIGR00797">
    <property type="entry name" value="matE"/>
    <property type="match status" value="1"/>
</dbReference>
<comment type="similarity">
    <text evidence="2">Belongs to the multi antimicrobial extrusion (MATE) (TC 2.A.66.1) family.</text>
</comment>
<evidence type="ECO:0000256" key="4">
    <source>
        <dbReference type="ARBA" id="ARBA00022692"/>
    </source>
</evidence>
<evidence type="ECO:0000256" key="1">
    <source>
        <dbReference type="ARBA" id="ARBA00004141"/>
    </source>
</evidence>
<proteinExistence type="inferred from homology"/>
<evidence type="ECO:0000256" key="3">
    <source>
        <dbReference type="ARBA" id="ARBA00022448"/>
    </source>
</evidence>
<keyword evidence="6 7" id="KW-0472">Membrane</keyword>
<comment type="subcellular location">
    <subcellularLocation>
        <location evidence="1">Membrane</location>
        <topology evidence="1">Multi-pass membrane protein</topology>
    </subcellularLocation>
</comment>